<keyword evidence="5 14" id="KW-0552">Olfaction</keyword>
<feature type="non-terminal residue" evidence="16">
    <location>
        <position position="245"/>
    </location>
</feature>
<gene>
    <name evidence="16" type="ORF">GDO81_027107</name>
</gene>
<dbReference type="FunFam" id="1.20.1070.10:FF:000015">
    <property type="entry name" value="Olfactory receptor"/>
    <property type="match status" value="1"/>
</dbReference>
<dbReference type="GO" id="GO:0004984">
    <property type="term" value="F:olfactory receptor activity"/>
    <property type="evidence" value="ECO:0007669"/>
    <property type="project" value="InterPro"/>
</dbReference>
<dbReference type="Gene3D" id="1.20.1070.10">
    <property type="entry name" value="Rhodopsin 7-helix transmembrane proteins"/>
    <property type="match status" value="1"/>
</dbReference>
<evidence type="ECO:0000256" key="14">
    <source>
        <dbReference type="RuleBase" id="RU363047"/>
    </source>
</evidence>
<keyword evidence="17" id="KW-1185">Reference proteome</keyword>
<dbReference type="GO" id="GO:0004930">
    <property type="term" value="F:G protein-coupled receptor activity"/>
    <property type="evidence" value="ECO:0007669"/>
    <property type="project" value="UniProtKB-KW"/>
</dbReference>
<dbReference type="Proteomes" id="UP000824782">
    <property type="component" value="Unassembled WGS sequence"/>
</dbReference>
<comment type="caution">
    <text evidence="14">Lacks conserved residue(s) required for the propagation of feature annotation.</text>
</comment>
<dbReference type="Pfam" id="PF13853">
    <property type="entry name" value="7tm_4"/>
    <property type="match status" value="1"/>
</dbReference>
<dbReference type="SUPFAM" id="SSF81321">
    <property type="entry name" value="Family A G protein-coupled receptor-like"/>
    <property type="match status" value="1"/>
</dbReference>
<evidence type="ECO:0000256" key="13">
    <source>
        <dbReference type="RuleBase" id="RU000688"/>
    </source>
</evidence>
<evidence type="ECO:0000313" key="16">
    <source>
        <dbReference type="EMBL" id="KAG8536110.1"/>
    </source>
</evidence>
<keyword evidence="9" id="KW-1015">Disulfide bond</keyword>
<keyword evidence="10 13" id="KW-0675">Receptor</keyword>
<keyword evidence="7 13" id="KW-0297">G-protein coupled receptor</keyword>
<dbReference type="PROSITE" id="PS50262">
    <property type="entry name" value="G_PROTEIN_RECEP_F1_2"/>
    <property type="match status" value="1"/>
</dbReference>
<evidence type="ECO:0000256" key="4">
    <source>
        <dbReference type="ARBA" id="ARBA00022692"/>
    </source>
</evidence>
<keyword evidence="2 14" id="KW-1003">Cell membrane</keyword>
<sequence>ENNLTVFTEFFLIGFQIRKTLRIFLFCLLLVVYCGTICGNLLIIALVSTSRNLHTPMYFFISQLSIGDILVITDVVPNLLQVLLNNGRTITFLACISQLYLLCASEAFECFLLTVMSYDRYVAICNPLRYSIIMTSRHCVILSILCWVLGFSMILIYIIKMANIIFCGPNIIDHLFCDLVPLLDLACSDTFVIRKEISFMGIPVVIIPTTIIVSSYTNIVLAVVRIPTSIGRHKAFSTCSSHLIV</sequence>
<evidence type="ECO:0000256" key="6">
    <source>
        <dbReference type="ARBA" id="ARBA00022989"/>
    </source>
</evidence>
<dbReference type="InterPro" id="IPR050939">
    <property type="entry name" value="Olfactory_GPCR1"/>
</dbReference>
<dbReference type="PROSITE" id="PS00237">
    <property type="entry name" value="G_PROTEIN_RECEP_F1_1"/>
    <property type="match status" value="1"/>
</dbReference>
<organism evidence="16 17">
    <name type="scientific">Engystomops pustulosus</name>
    <name type="common">Tungara frog</name>
    <name type="synonym">Physalaemus pustulosus</name>
    <dbReference type="NCBI Taxonomy" id="76066"/>
    <lineage>
        <taxon>Eukaryota</taxon>
        <taxon>Metazoa</taxon>
        <taxon>Chordata</taxon>
        <taxon>Craniata</taxon>
        <taxon>Vertebrata</taxon>
        <taxon>Euteleostomi</taxon>
        <taxon>Amphibia</taxon>
        <taxon>Batrachia</taxon>
        <taxon>Anura</taxon>
        <taxon>Neobatrachia</taxon>
        <taxon>Hyloidea</taxon>
        <taxon>Leptodactylidae</taxon>
        <taxon>Leiuperinae</taxon>
        <taxon>Engystomops</taxon>
    </lineage>
</organism>
<dbReference type="PRINTS" id="PR00245">
    <property type="entry name" value="OLFACTORYR"/>
</dbReference>
<evidence type="ECO:0000256" key="3">
    <source>
        <dbReference type="ARBA" id="ARBA00022606"/>
    </source>
</evidence>
<proteinExistence type="inferred from homology"/>
<keyword evidence="11" id="KW-0325">Glycoprotein</keyword>
<comment type="subcellular location">
    <subcellularLocation>
        <location evidence="1 14">Cell membrane</location>
        <topology evidence="1 14">Multi-pass membrane protein</topology>
    </subcellularLocation>
</comment>
<feature type="transmembrane region" description="Helical" evidence="14">
    <location>
        <begin position="23"/>
        <end position="47"/>
    </location>
</feature>
<dbReference type="PANTHER" id="PTHR24242:SF253">
    <property type="entry name" value="OLFACTORY RECEPTOR-RELATED"/>
    <property type="match status" value="1"/>
</dbReference>
<feature type="domain" description="G-protein coupled receptors family 1 profile" evidence="15">
    <location>
        <begin position="39"/>
        <end position="245"/>
    </location>
</feature>
<protein>
    <recommendedName>
        <fullName evidence="14">Olfactory receptor</fullName>
    </recommendedName>
</protein>
<evidence type="ECO:0000259" key="15">
    <source>
        <dbReference type="PROSITE" id="PS50262"/>
    </source>
</evidence>
<name>A0AAV6YKD4_ENGPU</name>
<evidence type="ECO:0000256" key="5">
    <source>
        <dbReference type="ARBA" id="ARBA00022725"/>
    </source>
</evidence>
<keyword evidence="4 13" id="KW-0812">Transmembrane</keyword>
<feature type="non-terminal residue" evidence="16">
    <location>
        <position position="1"/>
    </location>
</feature>
<keyword evidence="3 14" id="KW-0716">Sensory transduction</keyword>
<evidence type="ECO:0000256" key="1">
    <source>
        <dbReference type="ARBA" id="ARBA00004651"/>
    </source>
</evidence>
<dbReference type="InterPro" id="IPR000725">
    <property type="entry name" value="Olfact_rcpt"/>
</dbReference>
<evidence type="ECO:0000313" key="17">
    <source>
        <dbReference type="Proteomes" id="UP000824782"/>
    </source>
</evidence>
<feature type="transmembrane region" description="Helical" evidence="14">
    <location>
        <begin position="59"/>
        <end position="84"/>
    </location>
</feature>
<evidence type="ECO:0000256" key="8">
    <source>
        <dbReference type="ARBA" id="ARBA00023136"/>
    </source>
</evidence>
<dbReference type="InterPro" id="IPR017452">
    <property type="entry name" value="GPCR_Rhodpsn_7TM"/>
</dbReference>
<evidence type="ECO:0000256" key="2">
    <source>
        <dbReference type="ARBA" id="ARBA00022475"/>
    </source>
</evidence>
<dbReference type="GO" id="GO:0005886">
    <property type="term" value="C:plasma membrane"/>
    <property type="evidence" value="ECO:0007669"/>
    <property type="project" value="UniProtKB-SubCell"/>
</dbReference>
<keyword evidence="8 14" id="KW-0472">Membrane</keyword>
<keyword evidence="6 14" id="KW-1133">Transmembrane helix</keyword>
<feature type="transmembrane region" description="Helical" evidence="14">
    <location>
        <begin position="139"/>
        <end position="159"/>
    </location>
</feature>
<keyword evidence="12 13" id="KW-0807">Transducer</keyword>
<evidence type="ECO:0000256" key="7">
    <source>
        <dbReference type="ARBA" id="ARBA00023040"/>
    </source>
</evidence>
<dbReference type="EMBL" id="WNYA01050211">
    <property type="protein sequence ID" value="KAG8536110.1"/>
    <property type="molecule type" value="Genomic_DNA"/>
</dbReference>
<evidence type="ECO:0000256" key="11">
    <source>
        <dbReference type="ARBA" id="ARBA00023180"/>
    </source>
</evidence>
<dbReference type="AlphaFoldDB" id="A0AAV6YKD4"/>
<evidence type="ECO:0000256" key="10">
    <source>
        <dbReference type="ARBA" id="ARBA00023170"/>
    </source>
</evidence>
<comment type="caution">
    <text evidence="16">The sequence shown here is derived from an EMBL/GenBank/DDBJ whole genome shotgun (WGS) entry which is preliminary data.</text>
</comment>
<dbReference type="PRINTS" id="PR00237">
    <property type="entry name" value="GPCRRHODOPSN"/>
</dbReference>
<dbReference type="PANTHER" id="PTHR24242">
    <property type="entry name" value="G-PROTEIN COUPLED RECEPTOR"/>
    <property type="match status" value="1"/>
</dbReference>
<evidence type="ECO:0000256" key="12">
    <source>
        <dbReference type="ARBA" id="ARBA00023224"/>
    </source>
</evidence>
<comment type="similarity">
    <text evidence="13">Belongs to the G-protein coupled receptor 1 family.</text>
</comment>
<evidence type="ECO:0000256" key="9">
    <source>
        <dbReference type="ARBA" id="ARBA00023157"/>
    </source>
</evidence>
<accession>A0AAV6YKD4</accession>
<feature type="transmembrane region" description="Helical" evidence="14">
    <location>
        <begin position="199"/>
        <end position="224"/>
    </location>
</feature>
<dbReference type="InterPro" id="IPR000276">
    <property type="entry name" value="GPCR_Rhodpsn"/>
</dbReference>
<reference evidence="16" key="1">
    <citation type="thesis" date="2020" institute="ProQuest LLC" country="789 East Eisenhower Parkway, Ann Arbor, MI, USA">
        <title>Comparative Genomics and Chromosome Evolution.</title>
        <authorList>
            <person name="Mudd A.B."/>
        </authorList>
    </citation>
    <scope>NUCLEOTIDE SEQUENCE</scope>
    <source>
        <strain evidence="16">237g6f4</strain>
        <tissue evidence="16">Blood</tissue>
    </source>
</reference>